<feature type="transmembrane region" description="Helical" evidence="4">
    <location>
        <begin position="98"/>
        <end position="119"/>
    </location>
</feature>
<dbReference type="InterPro" id="IPR020846">
    <property type="entry name" value="MFS_dom"/>
</dbReference>
<dbReference type="Pfam" id="PF07690">
    <property type="entry name" value="MFS_1"/>
    <property type="match status" value="1"/>
</dbReference>
<proteinExistence type="predicted"/>
<gene>
    <name evidence="6" type="ORF">CDH04_05370</name>
    <name evidence="7" type="ORF">FZC43_05375</name>
</gene>
<dbReference type="PANTHER" id="PTHR23523:SF2">
    <property type="entry name" value="2-NITROIMIDAZOLE TRANSPORTER"/>
    <property type="match status" value="1"/>
</dbReference>
<keyword evidence="1 4" id="KW-0812">Transmembrane</keyword>
<protein>
    <submittedName>
        <fullName evidence="7">CynX/NimT family MFS transporter</fullName>
    </submittedName>
</protein>
<evidence type="ECO:0000256" key="2">
    <source>
        <dbReference type="ARBA" id="ARBA00022989"/>
    </source>
</evidence>
<dbReference type="EMBL" id="CP043424">
    <property type="protein sequence ID" value="QIW12119.1"/>
    <property type="molecule type" value="Genomic_DNA"/>
</dbReference>
<evidence type="ECO:0000313" key="9">
    <source>
        <dbReference type="Proteomes" id="UP000681131"/>
    </source>
</evidence>
<feature type="domain" description="Major facilitator superfamily (MFS) profile" evidence="5">
    <location>
        <begin position="8"/>
        <end position="394"/>
    </location>
</feature>
<feature type="transmembrane region" description="Helical" evidence="4">
    <location>
        <begin position="306"/>
        <end position="327"/>
    </location>
</feature>
<evidence type="ECO:0000313" key="8">
    <source>
        <dbReference type="Proteomes" id="UP000251120"/>
    </source>
</evidence>
<evidence type="ECO:0000313" key="6">
    <source>
        <dbReference type="EMBL" id="AXA33883.1"/>
    </source>
</evidence>
<feature type="transmembrane region" description="Helical" evidence="4">
    <location>
        <begin position="248"/>
        <end position="271"/>
    </location>
</feature>
<dbReference type="KEGG" id="fad:CDH04_05370"/>
<keyword evidence="3 4" id="KW-0472">Membrane</keyword>
<name>A0A2Z4XZM6_9GAMM</name>
<dbReference type="Gene3D" id="1.20.1250.20">
    <property type="entry name" value="MFS general substrate transporter like domains"/>
    <property type="match status" value="2"/>
</dbReference>
<evidence type="ECO:0000313" key="7">
    <source>
        <dbReference type="EMBL" id="QIW12119.1"/>
    </source>
</evidence>
<feature type="transmembrane region" description="Helical" evidence="4">
    <location>
        <begin position="169"/>
        <end position="190"/>
    </location>
</feature>
<accession>A0A2Z4XZM6</accession>
<dbReference type="OrthoDB" id="5317164at2"/>
<keyword evidence="9" id="KW-1185">Reference proteome</keyword>
<feature type="transmembrane region" description="Helical" evidence="4">
    <location>
        <begin position="217"/>
        <end position="236"/>
    </location>
</feature>
<dbReference type="Proteomes" id="UP000681131">
    <property type="component" value="Chromosome"/>
</dbReference>
<evidence type="ECO:0000256" key="1">
    <source>
        <dbReference type="ARBA" id="ARBA00022692"/>
    </source>
</evidence>
<dbReference type="SUPFAM" id="SSF103473">
    <property type="entry name" value="MFS general substrate transporter"/>
    <property type="match status" value="1"/>
</dbReference>
<feature type="transmembrane region" description="Helical" evidence="4">
    <location>
        <begin position="369"/>
        <end position="391"/>
    </location>
</feature>
<sequence>MIKNKKLSFALAFIGILLISLNLRGPIVGISPILGDIENILSISPVTAGLLTTIPLIMFAIFSPFISHLTRKKSMEYGLFISLLLILIGTVTRSHSDIVSFLVGTAVLGLGITVSNVILPSLVKKEFSNHIAIVTSLYVFMMGFGSWVSTSLAIPVMNFATHLGFNQVHGLQVSLLSMVVFPVIAIAFWLPQLSKRTESSKETIKVDTHSYIWRSKIAWQITLFFGLNALLMYIFVSWLPSILNYQGYSVASAGYISGIFQLSTSLPVFILIPLMKVIKDERLIAFILSSFTLIGLIGILVKITTIVFIVFLGIGIGGSFMLSLMLISIRSQNEHQAAVLSGMTQCVGYLLASIGPLVIGYIHQLTLNWTIALISCVFCSVIIIFLSVLAADSKKKIQVITGVTD</sequence>
<dbReference type="RefSeq" id="WP_112870057.1">
    <property type="nucleotide sequence ID" value="NZ_CP021781.1"/>
</dbReference>
<dbReference type="GO" id="GO:0022857">
    <property type="term" value="F:transmembrane transporter activity"/>
    <property type="evidence" value="ECO:0007669"/>
    <property type="project" value="InterPro"/>
</dbReference>
<reference evidence="7 9" key="2">
    <citation type="submission" date="2019-08" db="EMBL/GenBank/DDBJ databases">
        <title>Complete genome sequences of Francisella adeliensis (FSC1325 and FSC1326).</title>
        <authorList>
            <person name="Ohrman C."/>
            <person name="Uneklint I."/>
            <person name="Vallesi A."/>
            <person name="Karlsson L."/>
            <person name="Sjodin A."/>
        </authorList>
    </citation>
    <scope>NUCLEOTIDE SEQUENCE [LARGE SCALE GENOMIC DNA]</scope>
    <source>
        <strain evidence="7 9">FSC1325</strain>
    </source>
</reference>
<feature type="transmembrane region" description="Helical" evidence="4">
    <location>
        <begin position="131"/>
        <end position="149"/>
    </location>
</feature>
<feature type="transmembrane region" description="Helical" evidence="4">
    <location>
        <begin position="74"/>
        <end position="92"/>
    </location>
</feature>
<feature type="transmembrane region" description="Helical" evidence="4">
    <location>
        <begin position="40"/>
        <end position="62"/>
    </location>
</feature>
<dbReference type="PROSITE" id="PS50850">
    <property type="entry name" value="MFS"/>
    <property type="match status" value="1"/>
</dbReference>
<dbReference type="InterPro" id="IPR011701">
    <property type="entry name" value="MFS"/>
</dbReference>
<reference evidence="6 8" key="1">
    <citation type="submission" date="2017-06" db="EMBL/GenBank/DDBJ databases">
        <title>Complete genome of Francisella adeliensis.</title>
        <authorList>
            <person name="Vallesi A."/>
            <person name="Sjodin A."/>
        </authorList>
    </citation>
    <scope>NUCLEOTIDE SEQUENCE [LARGE SCALE GENOMIC DNA]</scope>
    <source>
        <strain evidence="6 8">FDC440</strain>
    </source>
</reference>
<dbReference type="InterPro" id="IPR036259">
    <property type="entry name" value="MFS_trans_sf"/>
</dbReference>
<evidence type="ECO:0000256" key="3">
    <source>
        <dbReference type="ARBA" id="ARBA00023136"/>
    </source>
</evidence>
<dbReference type="AlphaFoldDB" id="A0A2Z4XZM6"/>
<feature type="transmembrane region" description="Helical" evidence="4">
    <location>
        <begin position="339"/>
        <end position="363"/>
    </location>
</feature>
<evidence type="ECO:0000259" key="5">
    <source>
        <dbReference type="PROSITE" id="PS50850"/>
    </source>
</evidence>
<evidence type="ECO:0000256" key="4">
    <source>
        <dbReference type="SAM" id="Phobius"/>
    </source>
</evidence>
<feature type="transmembrane region" description="Helical" evidence="4">
    <location>
        <begin position="283"/>
        <end position="300"/>
    </location>
</feature>
<dbReference type="InterPro" id="IPR052524">
    <property type="entry name" value="MFS_Cyanate_Porter"/>
</dbReference>
<keyword evidence="2 4" id="KW-1133">Transmembrane helix</keyword>
<dbReference type="PANTHER" id="PTHR23523">
    <property type="match status" value="1"/>
</dbReference>
<organism evidence="6 8">
    <name type="scientific">Francisella adeliensis</name>
    <dbReference type="NCBI Taxonomy" id="2007306"/>
    <lineage>
        <taxon>Bacteria</taxon>
        <taxon>Pseudomonadati</taxon>
        <taxon>Pseudomonadota</taxon>
        <taxon>Gammaproteobacteria</taxon>
        <taxon>Thiotrichales</taxon>
        <taxon>Francisellaceae</taxon>
        <taxon>Francisella</taxon>
    </lineage>
</organism>
<dbReference type="Proteomes" id="UP000251120">
    <property type="component" value="Chromosome"/>
</dbReference>
<dbReference type="EMBL" id="CP021781">
    <property type="protein sequence ID" value="AXA33883.1"/>
    <property type="molecule type" value="Genomic_DNA"/>
</dbReference>